<evidence type="ECO:0000256" key="5">
    <source>
        <dbReference type="ARBA" id="ARBA00022989"/>
    </source>
</evidence>
<dbReference type="SMART" id="SM00382">
    <property type="entry name" value="AAA"/>
    <property type="match status" value="1"/>
</dbReference>
<keyword evidence="5" id="KW-1133">Transmembrane helix</keyword>
<dbReference type="InterPro" id="IPR003439">
    <property type="entry name" value="ABC_transporter-like_ATP-bd"/>
</dbReference>
<dbReference type="PANTHER" id="PTHR24222:SF63">
    <property type="entry name" value="ATP BINDING CASSETTE SUBFAMILY B"/>
    <property type="match status" value="1"/>
</dbReference>
<dbReference type="GO" id="GO:0016887">
    <property type="term" value="F:ATP hydrolysis activity"/>
    <property type="evidence" value="ECO:0007669"/>
    <property type="project" value="InterPro"/>
</dbReference>
<reference evidence="8 9" key="1">
    <citation type="journal article" date="2018" name="Nat. Genet.">
        <title>The Rosa genome provides new insights in the design of modern roses.</title>
        <authorList>
            <person name="Bendahmane M."/>
        </authorList>
    </citation>
    <scope>NUCLEOTIDE SEQUENCE [LARGE SCALE GENOMIC DNA]</scope>
    <source>
        <strain evidence="9">cv. Old Blush</strain>
    </source>
</reference>
<keyword evidence="4" id="KW-0067">ATP-binding</keyword>
<dbReference type="InterPro" id="IPR017871">
    <property type="entry name" value="ABC_transporter-like_CS"/>
</dbReference>
<evidence type="ECO:0000256" key="1">
    <source>
        <dbReference type="ARBA" id="ARBA00004141"/>
    </source>
</evidence>
<gene>
    <name evidence="8" type="ORF">RchiOBHm_Chr4g0427771</name>
</gene>
<dbReference type="EMBL" id="PDCK01000042">
    <property type="protein sequence ID" value="PRQ39668.1"/>
    <property type="molecule type" value="Genomic_DNA"/>
</dbReference>
<dbReference type="PANTHER" id="PTHR24222">
    <property type="entry name" value="ABC TRANSPORTER B FAMILY"/>
    <property type="match status" value="1"/>
</dbReference>
<dbReference type="InterPro" id="IPR003593">
    <property type="entry name" value="AAA+_ATPase"/>
</dbReference>
<dbReference type="InterPro" id="IPR039421">
    <property type="entry name" value="Type_1_exporter"/>
</dbReference>
<keyword evidence="3" id="KW-0547">Nucleotide-binding</keyword>
<protein>
    <submittedName>
        <fullName evidence="8">Putative xenobiotic-transporting ATPase</fullName>
        <ecNumber evidence="8">3.6.3.44</ecNumber>
    </submittedName>
</protein>
<accession>A0A2P6QZR2</accession>
<dbReference type="SUPFAM" id="SSF52540">
    <property type="entry name" value="P-loop containing nucleoside triphosphate hydrolases"/>
    <property type="match status" value="1"/>
</dbReference>
<comment type="subcellular location">
    <subcellularLocation>
        <location evidence="1">Membrane</location>
        <topology evidence="1">Multi-pass membrane protein</topology>
    </subcellularLocation>
</comment>
<evidence type="ECO:0000259" key="7">
    <source>
        <dbReference type="PROSITE" id="PS50893"/>
    </source>
</evidence>
<keyword evidence="6" id="KW-0472">Membrane</keyword>
<evidence type="ECO:0000313" key="8">
    <source>
        <dbReference type="EMBL" id="PRQ39668.1"/>
    </source>
</evidence>
<dbReference type="Gene3D" id="3.40.50.300">
    <property type="entry name" value="P-loop containing nucleotide triphosphate hydrolases"/>
    <property type="match status" value="2"/>
</dbReference>
<evidence type="ECO:0000256" key="2">
    <source>
        <dbReference type="ARBA" id="ARBA00022692"/>
    </source>
</evidence>
<keyword evidence="9" id="KW-1185">Reference proteome</keyword>
<feature type="domain" description="ABC transporter" evidence="7">
    <location>
        <begin position="28"/>
        <end position="238"/>
    </location>
</feature>
<dbReference type="InterPro" id="IPR027417">
    <property type="entry name" value="P-loop_NTPase"/>
</dbReference>
<dbReference type="GO" id="GO:0005886">
    <property type="term" value="C:plasma membrane"/>
    <property type="evidence" value="ECO:0007669"/>
    <property type="project" value="TreeGrafter"/>
</dbReference>
<keyword evidence="2" id="KW-0812">Transmembrane</keyword>
<dbReference type="Pfam" id="PF00005">
    <property type="entry name" value="ABC_tran"/>
    <property type="match status" value="1"/>
</dbReference>
<dbReference type="STRING" id="74649.A0A2P6QZR2"/>
<organism evidence="8 9">
    <name type="scientific">Rosa chinensis</name>
    <name type="common">China rose</name>
    <dbReference type="NCBI Taxonomy" id="74649"/>
    <lineage>
        <taxon>Eukaryota</taxon>
        <taxon>Viridiplantae</taxon>
        <taxon>Streptophyta</taxon>
        <taxon>Embryophyta</taxon>
        <taxon>Tracheophyta</taxon>
        <taxon>Spermatophyta</taxon>
        <taxon>Magnoliopsida</taxon>
        <taxon>eudicotyledons</taxon>
        <taxon>Gunneridae</taxon>
        <taxon>Pentapetalae</taxon>
        <taxon>rosids</taxon>
        <taxon>fabids</taxon>
        <taxon>Rosales</taxon>
        <taxon>Rosaceae</taxon>
        <taxon>Rosoideae</taxon>
        <taxon>Rosoideae incertae sedis</taxon>
        <taxon>Rosa</taxon>
    </lineage>
</organism>
<evidence type="ECO:0000256" key="6">
    <source>
        <dbReference type="ARBA" id="ARBA00023136"/>
    </source>
</evidence>
<dbReference type="PROSITE" id="PS50893">
    <property type="entry name" value="ABC_TRANSPORTER_2"/>
    <property type="match status" value="1"/>
</dbReference>
<sequence>MFETINRKLEIDAYNTNGRVLQDIRGDIELRDVYFSYPARKDEQIFHGFCLSVPSGATAALVGQSGSGKSTLKWIRQKIGLVSQEPVLFTGSIKGNIAYGKDSATTEEIRAAAELANAAKFIDLLLPQGMDTVVDQHGTQLSAGQKQRVAIARAILKNSRILLLDEATSALDAESERVVQEALDKIMVNRTTVIVAHRLSTVRNADTIAVIHRGVIVEQGNGFVIIVRFYQLNAYCSQPHSELTKDPDGAYHQLIRLQENITVSKHSGLDVQDSILPFVREESSLRRNSIPSASGMLETAPVEPNIPATVLSKGQPKFSLG</sequence>
<keyword evidence="8" id="KW-0378">Hydrolase</keyword>
<evidence type="ECO:0000313" key="9">
    <source>
        <dbReference type="Proteomes" id="UP000238479"/>
    </source>
</evidence>
<comment type="caution">
    <text evidence="8">The sequence shown here is derived from an EMBL/GenBank/DDBJ whole genome shotgun (WGS) entry which is preliminary data.</text>
</comment>
<dbReference type="EC" id="3.6.3.44" evidence="8"/>
<dbReference type="Proteomes" id="UP000238479">
    <property type="component" value="Chromosome 4"/>
</dbReference>
<dbReference type="Gramene" id="PRQ39668">
    <property type="protein sequence ID" value="PRQ39668"/>
    <property type="gene ID" value="RchiOBHm_Chr4g0427771"/>
</dbReference>
<dbReference type="InterPro" id="IPR036640">
    <property type="entry name" value="ABC1_TM_sf"/>
</dbReference>
<name>A0A2P6QZR2_ROSCH</name>
<dbReference type="GO" id="GO:0005524">
    <property type="term" value="F:ATP binding"/>
    <property type="evidence" value="ECO:0007669"/>
    <property type="project" value="UniProtKB-KW"/>
</dbReference>
<proteinExistence type="predicted"/>
<dbReference type="Gene3D" id="1.20.1560.10">
    <property type="entry name" value="ABC transporter type 1, transmembrane domain"/>
    <property type="match status" value="1"/>
</dbReference>
<evidence type="ECO:0000256" key="4">
    <source>
        <dbReference type="ARBA" id="ARBA00022840"/>
    </source>
</evidence>
<dbReference type="PROSITE" id="PS00211">
    <property type="entry name" value="ABC_TRANSPORTER_1"/>
    <property type="match status" value="1"/>
</dbReference>
<dbReference type="OMA" id="SKWYGKH"/>
<evidence type="ECO:0000256" key="3">
    <source>
        <dbReference type="ARBA" id="ARBA00022741"/>
    </source>
</evidence>
<dbReference type="GO" id="GO:0042626">
    <property type="term" value="F:ATPase-coupled transmembrane transporter activity"/>
    <property type="evidence" value="ECO:0007669"/>
    <property type="project" value="TreeGrafter"/>
</dbReference>
<dbReference type="AlphaFoldDB" id="A0A2P6QZR2"/>